<dbReference type="RefSeq" id="WP_066134426.1">
    <property type="nucleotide sequence ID" value="NZ_CP014525.1"/>
</dbReference>
<protein>
    <submittedName>
        <fullName evidence="2">Uncharacterized protein</fullName>
    </submittedName>
</protein>
<gene>
    <name evidence="2" type="ORF">AY555_05415</name>
</gene>
<dbReference type="GeneID" id="53316591"/>
<dbReference type="Pfam" id="PF19606">
    <property type="entry name" value="DUF6111"/>
    <property type="match status" value="1"/>
</dbReference>
<keyword evidence="1" id="KW-1133">Transmembrane helix</keyword>
<dbReference type="InterPro" id="IPR046093">
    <property type="entry name" value="DUF6111"/>
</dbReference>
<dbReference type="AlphaFoldDB" id="A0A143DDU3"/>
<evidence type="ECO:0000313" key="2">
    <source>
        <dbReference type="EMBL" id="AMW34710.1"/>
    </source>
</evidence>
<keyword evidence="1" id="KW-0812">Transmembrane</keyword>
<evidence type="ECO:0000313" key="3">
    <source>
        <dbReference type="Proteomes" id="UP000076066"/>
    </source>
</evidence>
<feature type="transmembrane region" description="Helical" evidence="1">
    <location>
        <begin position="6"/>
        <end position="23"/>
    </location>
</feature>
<keyword evidence="1" id="KW-0472">Membrane</keyword>
<dbReference type="KEGG" id="hjo:AY555_05415"/>
<accession>A0A143DDU3</accession>
<proteinExistence type="predicted"/>
<keyword evidence="3" id="KW-1185">Reference proteome</keyword>
<organism evidence="2 3">
    <name type="scientific">Haematospirillum jordaniae</name>
    <dbReference type="NCBI Taxonomy" id="1549855"/>
    <lineage>
        <taxon>Bacteria</taxon>
        <taxon>Pseudomonadati</taxon>
        <taxon>Pseudomonadota</taxon>
        <taxon>Alphaproteobacteria</taxon>
        <taxon>Rhodospirillales</taxon>
        <taxon>Novispirillaceae</taxon>
        <taxon>Haematospirillum</taxon>
    </lineage>
</organism>
<sequence>MVQFMVTVLLPFLVPLVVLVLWVRVRTRWVERHGGAVPPLEKGAWFVAVLAGFILVILSLVVVALIEPAGQPGDAYTPPKLVDGRIVPGGFGAK</sequence>
<feature type="transmembrane region" description="Helical" evidence="1">
    <location>
        <begin position="44"/>
        <end position="66"/>
    </location>
</feature>
<dbReference type="EMBL" id="CP014525">
    <property type="protein sequence ID" value="AMW34710.1"/>
    <property type="molecule type" value="Genomic_DNA"/>
</dbReference>
<dbReference type="STRING" id="1549855.AY555_05415"/>
<reference evidence="2 3" key="1">
    <citation type="submission" date="2016-02" db="EMBL/GenBank/DDBJ databases">
        <title>Complete Genome of H5569, the type strain of the newly described species Haematospirillium jordaniae.</title>
        <authorList>
            <person name="Nicholson A.C."/>
            <person name="Humrighouse B.W."/>
            <person name="Loparov V."/>
            <person name="McQuiston J.R."/>
        </authorList>
    </citation>
    <scope>NUCLEOTIDE SEQUENCE [LARGE SCALE GENOMIC DNA]</scope>
    <source>
        <strain evidence="2 3">H5569</strain>
    </source>
</reference>
<evidence type="ECO:0000256" key="1">
    <source>
        <dbReference type="SAM" id="Phobius"/>
    </source>
</evidence>
<name>A0A143DDU3_9PROT</name>
<dbReference type="Proteomes" id="UP000076066">
    <property type="component" value="Chromosome"/>
</dbReference>